<protein>
    <submittedName>
        <fullName evidence="1">Uncharacterized protein</fullName>
    </submittedName>
</protein>
<dbReference type="Proteomes" id="UP000023152">
    <property type="component" value="Unassembled WGS sequence"/>
</dbReference>
<dbReference type="AlphaFoldDB" id="X6LG25"/>
<keyword evidence="2" id="KW-1185">Reference proteome</keyword>
<evidence type="ECO:0000313" key="1">
    <source>
        <dbReference type="EMBL" id="ETN99684.1"/>
    </source>
</evidence>
<proteinExistence type="predicted"/>
<organism evidence="1 2">
    <name type="scientific">Reticulomyxa filosa</name>
    <dbReference type="NCBI Taxonomy" id="46433"/>
    <lineage>
        <taxon>Eukaryota</taxon>
        <taxon>Sar</taxon>
        <taxon>Rhizaria</taxon>
        <taxon>Retaria</taxon>
        <taxon>Foraminifera</taxon>
        <taxon>Monothalamids</taxon>
        <taxon>Reticulomyxidae</taxon>
        <taxon>Reticulomyxa</taxon>
    </lineage>
</organism>
<dbReference type="EMBL" id="ASPP01043243">
    <property type="protein sequence ID" value="ETN99684.1"/>
    <property type="molecule type" value="Genomic_DNA"/>
</dbReference>
<reference evidence="1 2" key="1">
    <citation type="journal article" date="2013" name="Curr. Biol.">
        <title>The Genome of the Foraminiferan Reticulomyxa filosa.</title>
        <authorList>
            <person name="Glockner G."/>
            <person name="Hulsmann N."/>
            <person name="Schleicher M."/>
            <person name="Noegel A.A."/>
            <person name="Eichinger L."/>
            <person name="Gallinger C."/>
            <person name="Pawlowski J."/>
            <person name="Sierra R."/>
            <person name="Euteneuer U."/>
            <person name="Pillet L."/>
            <person name="Moustafa A."/>
            <person name="Platzer M."/>
            <person name="Groth M."/>
            <person name="Szafranski K."/>
            <person name="Schliwa M."/>
        </authorList>
    </citation>
    <scope>NUCLEOTIDE SEQUENCE [LARGE SCALE GENOMIC DNA]</scope>
</reference>
<name>X6LG25_RETFI</name>
<gene>
    <name evidence="1" type="ORF">RFI_37786</name>
</gene>
<sequence length="97" mass="10995">MKNALAVGQFPQRQNGQVVLNGSVPGLLQGSSLFPLMFADDVALWTSTYTSDEKEMELQLQSSLDNVSKWKMLLAQSITFKMKKEEIPKDEIETEWK</sequence>
<evidence type="ECO:0000313" key="2">
    <source>
        <dbReference type="Proteomes" id="UP000023152"/>
    </source>
</evidence>
<accession>X6LG25</accession>
<comment type="caution">
    <text evidence="1">The sequence shown here is derived from an EMBL/GenBank/DDBJ whole genome shotgun (WGS) entry which is preliminary data.</text>
</comment>